<organism evidence="6 7">
    <name type="scientific">Longimicrobium terrae</name>
    <dbReference type="NCBI Taxonomy" id="1639882"/>
    <lineage>
        <taxon>Bacteria</taxon>
        <taxon>Pseudomonadati</taxon>
        <taxon>Gemmatimonadota</taxon>
        <taxon>Longimicrobiia</taxon>
        <taxon>Longimicrobiales</taxon>
        <taxon>Longimicrobiaceae</taxon>
        <taxon>Longimicrobium</taxon>
    </lineage>
</organism>
<keyword evidence="5" id="KW-1003">Cell membrane</keyword>
<dbReference type="PANTHER" id="PTHR43701">
    <property type="entry name" value="MEMBRANE TRANSPORTER PROTEIN MJ0441-RELATED"/>
    <property type="match status" value="1"/>
</dbReference>
<evidence type="ECO:0000256" key="1">
    <source>
        <dbReference type="ARBA" id="ARBA00004141"/>
    </source>
</evidence>
<dbReference type="InterPro" id="IPR051598">
    <property type="entry name" value="TSUP/Inactive_protease-like"/>
</dbReference>
<proteinExistence type="inferred from homology"/>
<dbReference type="PANTHER" id="PTHR43701:SF2">
    <property type="entry name" value="MEMBRANE TRANSPORTER PROTEIN YJNA-RELATED"/>
    <property type="match status" value="1"/>
</dbReference>
<keyword evidence="2 5" id="KW-0812">Transmembrane</keyword>
<dbReference type="RefSeq" id="WP_170034913.1">
    <property type="nucleotide sequence ID" value="NZ_JABDTL010000001.1"/>
</dbReference>
<comment type="caution">
    <text evidence="6">The sequence shown here is derived from an EMBL/GenBank/DDBJ whole genome shotgun (WGS) entry which is preliminary data.</text>
</comment>
<comment type="subcellular location">
    <subcellularLocation>
        <location evidence="5">Cell membrane</location>
        <topology evidence="5">Multi-pass membrane protein</topology>
    </subcellularLocation>
    <subcellularLocation>
        <location evidence="1">Membrane</location>
        <topology evidence="1">Multi-pass membrane protein</topology>
    </subcellularLocation>
</comment>
<accession>A0A841H0I7</accession>
<feature type="transmembrane region" description="Helical" evidence="5">
    <location>
        <begin position="99"/>
        <end position="118"/>
    </location>
</feature>
<keyword evidence="7" id="KW-1185">Reference proteome</keyword>
<evidence type="ECO:0000313" key="6">
    <source>
        <dbReference type="EMBL" id="MBB6071595.1"/>
    </source>
</evidence>
<keyword evidence="4 5" id="KW-0472">Membrane</keyword>
<dbReference type="InterPro" id="IPR002781">
    <property type="entry name" value="TM_pro_TauE-like"/>
</dbReference>
<dbReference type="EMBL" id="JACHIA010000009">
    <property type="protein sequence ID" value="MBB6071595.1"/>
    <property type="molecule type" value="Genomic_DNA"/>
</dbReference>
<comment type="similarity">
    <text evidence="5">Belongs to the 4-toluene sulfonate uptake permease (TSUP) (TC 2.A.102) family.</text>
</comment>
<dbReference type="GO" id="GO:0005886">
    <property type="term" value="C:plasma membrane"/>
    <property type="evidence" value="ECO:0007669"/>
    <property type="project" value="UniProtKB-SubCell"/>
</dbReference>
<dbReference type="Proteomes" id="UP000582837">
    <property type="component" value="Unassembled WGS sequence"/>
</dbReference>
<evidence type="ECO:0000256" key="3">
    <source>
        <dbReference type="ARBA" id="ARBA00022989"/>
    </source>
</evidence>
<feature type="transmembrane region" description="Helical" evidence="5">
    <location>
        <begin position="42"/>
        <end position="62"/>
    </location>
</feature>
<evidence type="ECO:0000256" key="5">
    <source>
        <dbReference type="RuleBase" id="RU363041"/>
    </source>
</evidence>
<dbReference type="Pfam" id="PF01925">
    <property type="entry name" value="TauE"/>
    <property type="match status" value="1"/>
</dbReference>
<evidence type="ECO:0000256" key="2">
    <source>
        <dbReference type="ARBA" id="ARBA00022692"/>
    </source>
</evidence>
<feature type="transmembrane region" description="Helical" evidence="5">
    <location>
        <begin position="74"/>
        <end position="93"/>
    </location>
</feature>
<evidence type="ECO:0000256" key="4">
    <source>
        <dbReference type="ARBA" id="ARBA00023136"/>
    </source>
</evidence>
<gene>
    <name evidence="6" type="ORF">HNQ61_003223</name>
</gene>
<dbReference type="AlphaFoldDB" id="A0A841H0I7"/>
<keyword evidence="3 5" id="KW-1133">Transmembrane helix</keyword>
<sequence length="121" mass="12548">MGTIVMFLLIGLGAGVLSGLFGIGGGLVIVPALMLLAKMQPLQATGTSLGALLLPVGALGAYEYYKNGHVNASASLMIAFGLLIGAYFGAHWAQTLSPVQLKRAFAVFLVLVAVRMWVTAK</sequence>
<feature type="transmembrane region" description="Helical" evidence="5">
    <location>
        <begin position="7"/>
        <end position="36"/>
    </location>
</feature>
<protein>
    <recommendedName>
        <fullName evidence="5">Probable membrane transporter protein</fullName>
    </recommendedName>
</protein>
<evidence type="ECO:0000313" key="7">
    <source>
        <dbReference type="Proteomes" id="UP000582837"/>
    </source>
</evidence>
<reference evidence="6 7" key="1">
    <citation type="submission" date="2020-08" db="EMBL/GenBank/DDBJ databases">
        <title>Genomic Encyclopedia of Type Strains, Phase IV (KMG-IV): sequencing the most valuable type-strain genomes for metagenomic binning, comparative biology and taxonomic classification.</title>
        <authorList>
            <person name="Goeker M."/>
        </authorList>
    </citation>
    <scope>NUCLEOTIDE SEQUENCE [LARGE SCALE GENOMIC DNA]</scope>
    <source>
        <strain evidence="6 7">DSM 29007</strain>
    </source>
</reference>
<name>A0A841H0I7_9BACT</name>